<accession>A0A2P7YNI2</accession>
<evidence type="ECO:0000256" key="1">
    <source>
        <dbReference type="ARBA" id="ARBA00007992"/>
    </source>
</evidence>
<evidence type="ECO:0000313" key="9">
    <source>
        <dbReference type="Proteomes" id="UP000243723"/>
    </source>
</evidence>
<dbReference type="Proteomes" id="UP000243723">
    <property type="component" value="Unassembled WGS sequence"/>
</dbReference>
<dbReference type="Gene3D" id="3.50.50.60">
    <property type="entry name" value="FAD/NAD(P)-binding domain"/>
    <property type="match status" value="1"/>
</dbReference>
<evidence type="ECO:0000259" key="7">
    <source>
        <dbReference type="Pfam" id="PF01494"/>
    </source>
</evidence>
<evidence type="ECO:0000256" key="5">
    <source>
        <dbReference type="ARBA" id="ARBA00023033"/>
    </source>
</evidence>
<keyword evidence="6" id="KW-0732">Signal</keyword>
<feature type="domain" description="FAD-binding" evidence="7">
    <location>
        <begin position="4"/>
        <end position="169"/>
    </location>
</feature>
<dbReference type="PANTHER" id="PTHR13789:SF238">
    <property type="entry name" value="PUTATIVE (AFU_ORTHOLOGUE AFUA_2G01680)-RELATED"/>
    <property type="match status" value="1"/>
</dbReference>
<dbReference type="AlphaFoldDB" id="A0A2P7YNI2"/>
<dbReference type="InterPro" id="IPR002938">
    <property type="entry name" value="FAD-bd"/>
</dbReference>
<keyword evidence="2" id="KW-0285">Flavoprotein</keyword>
<dbReference type="PANTHER" id="PTHR13789">
    <property type="entry name" value="MONOOXYGENASE"/>
    <property type="match status" value="1"/>
</dbReference>
<sequence length="430" mass="48111">MVLKVVIIGAGLGGLAAAVSLKFEDPSHSVLILESAASLTEIGAGLQLTPNCTRLLQRWGLNSLLEPLATKPEVFTIYRYNGDLLGRREGYGEEMLAKYRSNFWDMHRADLQRVLYEKAQELGVEFRFGAQVMEHRLDVPEVMLKNGDCITGDVVVAADGLWSRTRAALLAAPSPPIPTGDLAYRIVLPVTDIRDPELRRHISTPRVSMWVGPGCHTIMYPLKNNTQVNVVLLVPDTLPADVAKASGDLDEMRGLFEEWDPRCVSFYPALLKTLLSYVTSVDKWKLMHLTELPQWHNSTATAVFLGDACHPMLPYLAQGAGSAIEDGATLGILLSKVTRREELKSTLEVYEKLRKPRSSELQGMAIRQRHINHMVDGEEQRARDELVRRQKDEPQEGYPFYWLDPGLQGYVYGYDVIEELKKVGVSCRAV</sequence>
<feature type="chain" id="PRO_5015124615" evidence="6">
    <location>
        <begin position="19"/>
        <end position="430"/>
    </location>
</feature>
<comment type="similarity">
    <text evidence="1">Belongs to the paxM FAD-dependent monooxygenase family.</text>
</comment>
<name>A0A2P7YNI2_9PEZI</name>
<evidence type="ECO:0000256" key="6">
    <source>
        <dbReference type="SAM" id="SignalP"/>
    </source>
</evidence>
<evidence type="ECO:0000256" key="2">
    <source>
        <dbReference type="ARBA" id="ARBA00022630"/>
    </source>
</evidence>
<dbReference type="EMBL" id="NHZQ01000412">
    <property type="protein sequence ID" value="PSK37521.1"/>
    <property type="molecule type" value="Genomic_DNA"/>
</dbReference>
<comment type="caution">
    <text evidence="8">The sequence shown here is derived from an EMBL/GenBank/DDBJ whole genome shotgun (WGS) entry which is preliminary data.</text>
</comment>
<reference evidence="8 9" key="1">
    <citation type="submission" date="2017-05" db="EMBL/GenBank/DDBJ databases">
        <title>Draft genome sequence of Elsinoe australis.</title>
        <authorList>
            <person name="Cheng Q."/>
        </authorList>
    </citation>
    <scope>NUCLEOTIDE SEQUENCE [LARGE SCALE GENOMIC DNA]</scope>
    <source>
        <strain evidence="8 9">NL1</strain>
    </source>
</reference>
<evidence type="ECO:0000256" key="4">
    <source>
        <dbReference type="ARBA" id="ARBA00023002"/>
    </source>
</evidence>
<dbReference type="Pfam" id="PF01494">
    <property type="entry name" value="FAD_binding_3"/>
    <property type="match status" value="2"/>
</dbReference>
<keyword evidence="3" id="KW-0274">FAD</keyword>
<gene>
    <name evidence="8" type="ORF">B9Z65_2263</name>
</gene>
<keyword evidence="5 8" id="KW-0503">Monooxygenase</keyword>
<feature type="domain" description="FAD-binding" evidence="7">
    <location>
        <begin position="305"/>
        <end position="360"/>
    </location>
</feature>
<dbReference type="GO" id="GO:0004497">
    <property type="term" value="F:monooxygenase activity"/>
    <property type="evidence" value="ECO:0007669"/>
    <property type="project" value="UniProtKB-KW"/>
</dbReference>
<proteinExistence type="inferred from homology"/>
<dbReference type="InterPro" id="IPR050493">
    <property type="entry name" value="FAD-dep_Monooxygenase_BioMet"/>
</dbReference>
<protein>
    <submittedName>
        <fullName evidence="8">Kynurenine 3-monooxygenase</fullName>
    </submittedName>
</protein>
<dbReference type="STRING" id="40998.A0A2P7YNI2"/>
<dbReference type="InterPro" id="IPR036188">
    <property type="entry name" value="FAD/NAD-bd_sf"/>
</dbReference>
<dbReference type="SUPFAM" id="SSF54373">
    <property type="entry name" value="FAD-linked reductases, C-terminal domain"/>
    <property type="match status" value="1"/>
</dbReference>
<dbReference type="OrthoDB" id="16820at2759"/>
<dbReference type="PRINTS" id="PR00420">
    <property type="entry name" value="RNGMNOXGNASE"/>
</dbReference>
<keyword evidence="4" id="KW-0560">Oxidoreductase</keyword>
<dbReference type="SUPFAM" id="SSF51905">
    <property type="entry name" value="FAD/NAD(P)-binding domain"/>
    <property type="match status" value="1"/>
</dbReference>
<evidence type="ECO:0000313" key="8">
    <source>
        <dbReference type="EMBL" id="PSK37521.1"/>
    </source>
</evidence>
<feature type="signal peptide" evidence="6">
    <location>
        <begin position="1"/>
        <end position="18"/>
    </location>
</feature>
<dbReference type="GO" id="GO:0071949">
    <property type="term" value="F:FAD binding"/>
    <property type="evidence" value="ECO:0007669"/>
    <property type="project" value="InterPro"/>
</dbReference>
<evidence type="ECO:0000256" key="3">
    <source>
        <dbReference type="ARBA" id="ARBA00022827"/>
    </source>
</evidence>
<keyword evidence="9" id="KW-1185">Reference proteome</keyword>
<dbReference type="FunFam" id="3.50.50.60:FF:000115">
    <property type="entry name" value="Salicylate hydroxylase, putative"/>
    <property type="match status" value="1"/>
</dbReference>
<organism evidence="8 9">
    <name type="scientific">Elsinoe australis</name>
    <dbReference type="NCBI Taxonomy" id="40998"/>
    <lineage>
        <taxon>Eukaryota</taxon>
        <taxon>Fungi</taxon>
        <taxon>Dikarya</taxon>
        <taxon>Ascomycota</taxon>
        <taxon>Pezizomycotina</taxon>
        <taxon>Dothideomycetes</taxon>
        <taxon>Dothideomycetidae</taxon>
        <taxon>Myriangiales</taxon>
        <taxon>Elsinoaceae</taxon>
        <taxon>Elsinoe</taxon>
    </lineage>
</organism>